<sequence>MLIALPPSQGKTAPQSGPPLDLDSMSIPPFTAQRRELVRELEEVSKLPSATDLLGVGARVEHEVHAQRNLTALPCAPAHDVYTGVLYQAADFSTLSDAARARADDEVLIFSALFGAVSPRDLIPRYRLTMGVKLPGGTPASRWRPLWRRLDERADGQLVIDGRSADYAAWKPPVTAIRVAINAVRDTNGQRKVITHNAKHYRGLIARLALEAETPPRRADDLAHEAGRVGTVELTGSGNSFVLTVVESSL</sequence>
<accession>A0ABS2TEZ4</accession>
<proteinExistence type="predicted"/>
<protein>
    <submittedName>
        <fullName evidence="2">Peroxide stress protein YaaA</fullName>
    </submittedName>
</protein>
<dbReference type="PANTHER" id="PTHR30283">
    <property type="entry name" value="PEROXIDE STRESS RESPONSE PROTEIN YAAA"/>
    <property type="match status" value="1"/>
</dbReference>
<dbReference type="Pfam" id="PF03883">
    <property type="entry name" value="H2O2_YaaD"/>
    <property type="match status" value="1"/>
</dbReference>
<evidence type="ECO:0000313" key="3">
    <source>
        <dbReference type="Proteomes" id="UP000705983"/>
    </source>
</evidence>
<feature type="region of interest" description="Disordered" evidence="1">
    <location>
        <begin position="1"/>
        <end position="25"/>
    </location>
</feature>
<evidence type="ECO:0000313" key="2">
    <source>
        <dbReference type="EMBL" id="MBM9433224.1"/>
    </source>
</evidence>
<dbReference type="EMBL" id="JAFFJS010000003">
    <property type="protein sequence ID" value="MBM9433224.1"/>
    <property type="molecule type" value="Genomic_DNA"/>
</dbReference>
<name>A0ABS2TEZ4_9ACTO</name>
<keyword evidence="3" id="KW-1185">Reference proteome</keyword>
<dbReference type="Proteomes" id="UP000705983">
    <property type="component" value="Unassembled WGS sequence"/>
</dbReference>
<organism evidence="2 3">
    <name type="scientific">Flaviflexus equikiangi</name>
    <dbReference type="NCBI Taxonomy" id="2758573"/>
    <lineage>
        <taxon>Bacteria</taxon>
        <taxon>Bacillati</taxon>
        <taxon>Actinomycetota</taxon>
        <taxon>Actinomycetes</taxon>
        <taxon>Actinomycetales</taxon>
        <taxon>Actinomycetaceae</taxon>
        <taxon>Flaviflexus</taxon>
    </lineage>
</organism>
<gene>
    <name evidence="2" type="primary">yaaA</name>
    <name evidence="2" type="ORF">JVW63_05880</name>
</gene>
<dbReference type="InterPro" id="IPR005583">
    <property type="entry name" value="YaaA"/>
</dbReference>
<dbReference type="PANTHER" id="PTHR30283:SF4">
    <property type="entry name" value="PEROXIDE STRESS RESISTANCE PROTEIN YAAA"/>
    <property type="match status" value="1"/>
</dbReference>
<reference evidence="3" key="1">
    <citation type="submission" date="2021-02" db="EMBL/GenBank/DDBJ databases">
        <title>Leucobacter sp. CX169.</title>
        <authorList>
            <person name="Cheng Y."/>
        </authorList>
    </citation>
    <scope>NUCLEOTIDE SEQUENCE [LARGE SCALE GENOMIC DNA]</scope>
    <source>
        <strain evidence="3">JY899</strain>
    </source>
</reference>
<evidence type="ECO:0000256" key="1">
    <source>
        <dbReference type="SAM" id="MobiDB-lite"/>
    </source>
</evidence>
<dbReference type="RefSeq" id="WP_187996571.1">
    <property type="nucleotide sequence ID" value="NZ_JACEXG010000003.1"/>
</dbReference>
<comment type="caution">
    <text evidence="2">The sequence shown here is derived from an EMBL/GenBank/DDBJ whole genome shotgun (WGS) entry which is preliminary data.</text>
</comment>